<organism evidence="1 2">
    <name type="scientific">Nelumbo nucifera</name>
    <name type="common">Sacred lotus</name>
    <dbReference type="NCBI Taxonomy" id="4432"/>
    <lineage>
        <taxon>Eukaryota</taxon>
        <taxon>Viridiplantae</taxon>
        <taxon>Streptophyta</taxon>
        <taxon>Embryophyta</taxon>
        <taxon>Tracheophyta</taxon>
        <taxon>Spermatophyta</taxon>
        <taxon>Magnoliopsida</taxon>
        <taxon>Proteales</taxon>
        <taxon>Nelumbonaceae</taxon>
        <taxon>Nelumbo</taxon>
    </lineage>
</organism>
<reference evidence="1 2" key="1">
    <citation type="journal article" date="2020" name="Mol. Biol. Evol.">
        <title>Distinct Expression and Methylation Patterns for Genes with Different Fates following a Single Whole-Genome Duplication in Flowering Plants.</title>
        <authorList>
            <person name="Shi T."/>
            <person name="Rahmani R.S."/>
            <person name="Gugger P.F."/>
            <person name="Wang M."/>
            <person name="Li H."/>
            <person name="Zhang Y."/>
            <person name="Li Z."/>
            <person name="Wang Q."/>
            <person name="Van de Peer Y."/>
            <person name="Marchal K."/>
            <person name="Chen J."/>
        </authorList>
    </citation>
    <scope>NUCLEOTIDE SEQUENCE [LARGE SCALE GENOMIC DNA]</scope>
    <source>
        <tissue evidence="1">Leaf</tissue>
    </source>
</reference>
<dbReference type="EMBL" id="DUZY01000003">
    <property type="protein sequence ID" value="DAD30499.1"/>
    <property type="molecule type" value="Genomic_DNA"/>
</dbReference>
<dbReference type="AlphaFoldDB" id="A0A822YGV4"/>
<protein>
    <submittedName>
        <fullName evidence="1">Uncharacterized protein</fullName>
    </submittedName>
</protein>
<accession>A0A822YGV4</accession>
<sequence length="112" mass="12545">MSSKRMFGSHIECCHSSRCCLVFSVILDSLFLLDNRHQRDGDQRSLLLQLMAYILPMSANSNLVEESLHSSRFNATIQQENDGRIPKVFTSGSSNFELIGASVNLPVEVQAR</sequence>
<dbReference type="Proteomes" id="UP000607653">
    <property type="component" value="Unassembled WGS sequence"/>
</dbReference>
<proteinExistence type="predicted"/>
<gene>
    <name evidence="1" type="ORF">HUJ06_009350</name>
</gene>
<evidence type="ECO:0000313" key="2">
    <source>
        <dbReference type="Proteomes" id="UP000607653"/>
    </source>
</evidence>
<keyword evidence="2" id="KW-1185">Reference proteome</keyword>
<evidence type="ECO:0000313" key="1">
    <source>
        <dbReference type="EMBL" id="DAD30499.1"/>
    </source>
</evidence>
<name>A0A822YGV4_NELNU</name>
<comment type="caution">
    <text evidence="1">The sequence shown here is derived from an EMBL/GenBank/DDBJ whole genome shotgun (WGS) entry which is preliminary data.</text>
</comment>